<proteinExistence type="predicted"/>
<dbReference type="InterPro" id="IPR016032">
    <property type="entry name" value="Sig_transdc_resp-reg_C-effctor"/>
</dbReference>
<keyword evidence="2" id="KW-0238">DNA-binding</keyword>
<dbReference type="PROSITE" id="PS50043">
    <property type="entry name" value="HTH_LUXR_2"/>
    <property type="match status" value="1"/>
</dbReference>
<organism evidence="5">
    <name type="scientific">Solibacter usitatus (strain Ellin6076)</name>
    <dbReference type="NCBI Taxonomy" id="234267"/>
    <lineage>
        <taxon>Bacteria</taxon>
        <taxon>Pseudomonadati</taxon>
        <taxon>Acidobacteriota</taxon>
        <taxon>Terriglobia</taxon>
        <taxon>Bryobacterales</taxon>
        <taxon>Solibacteraceae</taxon>
        <taxon>Candidatus Solibacter</taxon>
    </lineage>
</organism>
<sequence length="178" mass="18198">MIRVRIAASSAVVKAGLDALVASNPALLPTESYADVVLAAGTLDELTPAPAIVLLGDVVWSSEALRVGVRAILAADAPGAEILAAIEAAAAGLAAIDPRDLEALLPASPQAVAGPLTPRELEVLRMLAEGAANKNIAWKLGISEHTVKFHVAQILGKLNAGTRTEAVTLGIRKGLILL</sequence>
<evidence type="ECO:0000256" key="3">
    <source>
        <dbReference type="ARBA" id="ARBA00023163"/>
    </source>
</evidence>
<dbReference type="eggNOG" id="COG2197">
    <property type="taxonomic scope" value="Bacteria"/>
</dbReference>
<dbReference type="PANTHER" id="PTHR44688">
    <property type="entry name" value="DNA-BINDING TRANSCRIPTIONAL ACTIVATOR DEVR_DOSR"/>
    <property type="match status" value="1"/>
</dbReference>
<dbReference type="AlphaFoldDB" id="Q01SP3"/>
<name>Q01SP3_SOLUE</name>
<accession>Q01SP3</accession>
<dbReference type="STRING" id="234267.Acid_6401"/>
<dbReference type="PANTHER" id="PTHR44688:SF25">
    <property type="entry name" value="HTH LUXR-TYPE DOMAIN-CONTAINING PROTEIN"/>
    <property type="match status" value="1"/>
</dbReference>
<dbReference type="InterPro" id="IPR000792">
    <property type="entry name" value="Tscrpt_reg_LuxR_C"/>
</dbReference>
<dbReference type="KEGG" id="sus:Acid_6401"/>
<evidence type="ECO:0000313" key="5">
    <source>
        <dbReference type="EMBL" id="ABJ87327.1"/>
    </source>
</evidence>
<dbReference type="Gene3D" id="3.40.50.2300">
    <property type="match status" value="1"/>
</dbReference>
<keyword evidence="3" id="KW-0804">Transcription</keyword>
<dbReference type="SMART" id="SM00421">
    <property type="entry name" value="HTH_LUXR"/>
    <property type="match status" value="1"/>
</dbReference>
<dbReference type="GO" id="GO:0003677">
    <property type="term" value="F:DNA binding"/>
    <property type="evidence" value="ECO:0007669"/>
    <property type="project" value="UniProtKB-KW"/>
</dbReference>
<dbReference type="InParanoid" id="Q01SP3"/>
<evidence type="ECO:0000256" key="1">
    <source>
        <dbReference type="ARBA" id="ARBA00023015"/>
    </source>
</evidence>
<keyword evidence="1" id="KW-0805">Transcription regulation</keyword>
<dbReference type="EMBL" id="CP000473">
    <property type="protein sequence ID" value="ABJ87327.1"/>
    <property type="molecule type" value="Genomic_DNA"/>
</dbReference>
<dbReference type="HOGENOM" id="CLU_000445_90_10_0"/>
<dbReference type="PRINTS" id="PR00038">
    <property type="entry name" value="HTHLUXR"/>
</dbReference>
<reference evidence="5" key="1">
    <citation type="submission" date="2006-10" db="EMBL/GenBank/DDBJ databases">
        <title>Complete sequence of Solibacter usitatus Ellin6076.</title>
        <authorList>
            <consortium name="US DOE Joint Genome Institute"/>
            <person name="Copeland A."/>
            <person name="Lucas S."/>
            <person name="Lapidus A."/>
            <person name="Barry K."/>
            <person name="Detter J.C."/>
            <person name="Glavina del Rio T."/>
            <person name="Hammon N."/>
            <person name="Israni S."/>
            <person name="Dalin E."/>
            <person name="Tice H."/>
            <person name="Pitluck S."/>
            <person name="Thompson L.S."/>
            <person name="Brettin T."/>
            <person name="Bruce D."/>
            <person name="Han C."/>
            <person name="Tapia R."/>
            <person name="Gilna P."/>
            <person name="Schmutz J."/>
            <person name="Larimer F."/>
            <person name="Land M."/>
            <person name="Hauser L."/>
            <person name="Kyrpides N."/>
            <person name="Mikhailova N."/>
            <person name="Janssen P.H."/>
            <person name="Kuske C.R."/>
            <person name="Richardson P."/>
        </authorList>
    </citation>
    <scope>NUCLEOTIDE SEQUENCE</scope>
    <source>
        <strain evidence="5">Ellin6076</strain>
    </source>
</reference>
<feature type="domain" description="HTH luxR-type" evidence="4">
    <location>
        <begin position="109"/>
        <end position="174"/>
    </location>
</feature>
<dbReference type="OrthoDB" id="9808843at2"/>
<dbReference type="SUPFAM" id="SSF46894">
    <property type="entry name" value="C-terminal effector domain of the bipartite response regulators"/>
    <property type="match status" value="1"/>
</dbReference>
<evidence type="ECO:0000259" key="4">
    <source>
        <dbReference type="PROSITE" id="PS50043"/>
    </source>
</evidence>
<dbReference type="GO" id="GO:0006355">
    <property type="term" value="P:regulation of DNA-templated transcription"/>
    <property type="evidence" value="ECO:0007669"/>
    <property type="project" value="InterPro"/>
</dbReference>
<dbReference type="Pfam" id="PF00196">
    <property type="entry name" value="GerE"/>
    <property type="match status" value="1"/>
</dbReference>
<evidence type="ECO:0000256" key="2">
    <source>
        <dbReference type="ARBA" id="ARBA00023125"/>
    </source>
</evidence>
<gene>
    <name evidence="5" type="ordered locus">Acid_6401</name>
</gene>
<dbReference type="CDD" id="cd06170">
    <property type="entry name" value="LuxR_C_like"/>
    <property type="match status" value="1"/>
</dbReference>
<protein>
    <submittedName>
        <fullName evidence="5">Transcriptional regulator, LuxR family</fullName>
    </submittedName>
</protein>